<dbReference type="OrthoDB" id="39591at2759"/>
<dbReference type="InterPro" id="IPR016024">
    <property type="entry name" value="ARM-type_fold"/>
</dbReference>
<dbReference type="InterPro" id="IPR019451">
    <property type="entry name" value="Rtp1_C1"/>
</dbReference>
<organism evidence="4 5">
    <name type="scientific">Synchytrium microbalum</name>
    <dbReference type="NCBI Taxonomy" id="1806994"/>
    <lineage>
        <taxon>Eukaryota</taxon>
        <taxon>Fungi</taxon>
        <taxon>Fungi incertae sedis</taxon>
        <taxon>Chytridiomycota</taxon>
        <taxon>Chytridiomycota incertae sedis</taxon>
        <taxon>Chytridiomycetes</taxon>
        <taxon>Synchytriales</taxon>
        <taxon>Synchytriaceae</taxon>
        <taxon>Synchytrium</taxon>
    </lineage>
</organism>
<reference evidence="4 5" key="1">
    <citation type="journal article" date="2019" name="Sci. Rep.">
        <title>Comparative genomics of chytrid fungi reveal insights into the obligate biotrophic and pathogenic lifestyle of Synchytrium endobioticum.</title>
        <authorList>
            <person name="van de Vossenberg B.T.L.H."/>
            <person name="Warris S."/>
            <person name="Nguyen H.D.T."/>
            <person name="van Gent-Pelzer M.P.E."/>
            <person name="Joly D.L."/>
            <person name="van de Geest H.C."/>
            <person name="Bonants P.J.M."/>
            <person name="Smith D.S."/>
            <person name="Levesque C.A."/>
            <person name="van der Lee T.A.J."/>
        </authorList>
    </citation>
    <scope>NUCLEOTIDE SEQUENCE [LARGE SCALE GENOMIC DNA]</scope>
    <source>
        <strain evidence="4 5">JEL517</strain>
    </source>
</reference>
<proteinExistence type="inferred from homology"/>
<name>A0A507CBP6_9FUNG</name>
<evidence type="ECO:0000256" key="1">
    <source>
        <dbReference type="ARBA" id="ARBA00005724"/>
    </source>
</evidence>
<feature type="domain" description="RNA polymerase II assembly factor Rtp1 C-terminal" evidence="2">
    <location>
        <begin position="624"/>
        <end position="731"/>
    </location>
</feature>
<dbReference type="Pfam" id="PF23565">
    <property type="entry name" value="ARM_TANGO6"/>
    <property type="match status" value="1"/>
</dbReference>
<protein>
    <submittedName>
        <fullName evidence="4">Uncharacterized protein</fullName>
    </submittedName>
</protein>
<evidence type="ECO:0000259" key="2">
    <source>
        <dbReference type="Pfam" id="PF10363"/>
    </source>
</evidence>
<dbReference type="RefSeq" id="XP_031025901.1">
    <property type="nucleotide sequence ID" value="XM_031168290.1"/>
</dbReference>
<evidence type="ECO:0000313" key="5">
    <source>
        <dbReference type="Proteomes" id="UP000319731"/>
    </source>
</evidence>
<gene>
    <name evidence="4" type="ORF">SmJEL517_g02362</name>
</gene>
<dbReference type="PANTHER" id="PTHR20959:SF1">
    <property type="entry name" value="TRANSPORT AND GOLGI ORGANIZATION PROTEIN 6 HOMOLOG"/>
    <property type="match status" value="1"/>
</dbReference>
<dbReference type="SUPFAM" id="SSF48371">
    <property type="entry name" value="ARM repeat"/>
    <property type="match status" value="1"/>
</dbReference>
<evidence type="ECO:0000259" key="3">
    <source>
        <dbReference type="Pfam" id="PF23565"/>
    </source>
</evidence>
<dbReference type="EMBL" id="QEAO01000009">
    <property type="protein sequence ID" value="TPX35374.1"/>
    <property type="molecule type" value="Genomic_DNA"/>
</dbReference>
<sequence>MTRSTSKEAIKDLNKLIPLIGHDDKKAQLDEILVSKPIQFTHNLQSKHHLTSNERGILCLLEALNDIHQSADASGDDLGLRDRNTILQAVQLCVEFGLSSDPSQELESRSLTVLTQWTMCSPETLVAHTVIQHHLSTLYASYLKMMVTHPNLNIDKFESLFETQTSARSMTALGSIMSSNTNANIHKLAGQYMSRVLIRPNGMKTVFDFLLDISDDDDEPAENEDRTGMGESRLESLAKVVLTVPSQMESAVAYFKLICPQLISIATSQVKFRAQAASYLLALLLEKRPKLSEKLVMKPILEPLVRLNHSMPLLDLGFDLDGRHVLADEASIELCIKRLQNLLAASSLVAGDRIMTSMSQAIPALYYLHQYVTQTPLSSLNKPVLEVLTVFFNGAPSEHSQSELHRIAFDFADNVNAVFAPGPSAGVWIVQDDDGITFDKDVFVQLLQKMNVVPVAATFFLSLLEMYTGLDVAEVAGAKKTTTLLSLIASIMDAFREDLLLKSSTSKTTISANTLRFAKSMLSNTSDTELVSMGLALLMSLLAGQGSDAIVLDGKTAGELLVLLRTVYNQHPLDSDLVTDEDGETKKEIRNMITELRLLILAKREIDVQASLMAESSSEAVFVEAMQEIRNDLIPLRARGMNLLRHLILSRDSVGDIKFDIIAGVFLDFLSHDDSFLYLNAIKGISALTDVYPNRSLVFMMKRYQAENTYTLHYRLRMGEAILQTIQRMGDVFPKYGSEILHGILLVLHDEQAEMRSSAISLIGQIGETCSWGLLPFIYQILDYFSNALRIEARVETRRGVVFALRGLLIGVVQSRFGGIELDVSQRVLNELKLVSLNDQDELTKGHALHILKEMKEYGPI</sequence>
<comment type="caution">
    <text evidence="4">The sequence shown here is derived from an EMBL/GenBank/DDBJ whole genome shotgun (WGS) entry which is preliminary data.</text>
</comment>
<keyword evidence="5" id="KW-1185">Reference proteome</keyword>
<comment type="similarity">
    <text evidence="1">Belongs to the Tango6 family.</text>
</comment>
<dbReference type="GO" id="GO:0009306">
    <property type="term" value="P:protein secretion"/>
    <property type="evidence" value="ECO:0007669"/>
    <property type="project" value="TreeGrafter"/>
</dbReference>
<accession>A0A507CBP6</accession>
<dbReference type="Proteomes" id="UP000319731">
    <property type="component" value="Unassembled WGS sequence"/>
</dbReference>
<dbReference type="InterPro" id="IPR011989">
    <property type="entry name" value="ARM-like"/>
</dbReference>
<evidence type="ECO:0000313" key="4">
    <source>
        <dbReference type="EMBL" id="TPX35374.1"/>
    </source>
</evidence>
<dbReference type="Gene3D" id="1.25.10.10">
    <property type="entry name" value="Leucine-rich Repeat Variant"/>
    <property type="match status" value="1"/>
</dbReference>
<dbReference type="AlphaFoldDB" id="A0A507CBP6"/>
<feature type="domain" description="TANGO6 HEAT repeat" evidence="3">
    <location>
        <begin position="197"/>
        <end position="447"/>
    </location>
</feature>
<dbReference type="InterPro" id="IPR057407">
    <property type="entry name" value="HEAT_TANGO6"/>
</dbReference>
<dbReference type="GeneID" id="42003587"/>
<dbReference type="Pfam" id="PF10363">
    <property type="entry name" value="RTP1_C1"/>
    <property type="match status" value="1"/>
</dbReference>
<dbReference type="PANTHER" id="PTHR20959">
    <property type="entry name" value="TRANSPORT AND GOLGI ORGANIZATION PROTEIN 6 FAMILY MEMBER"/>
    <property type="match status" value="1"/>
</dbReference>
<dbReference type="InterPro" id="IPR039600">
    <property type="entry name" value="TANGO6/Rtp1"/>
</dbReference>